<evidence type="ECO:0000256" key="4">
    <source>
        <dbReference type="HAMAP-Rule" id="MF_01185"/>
    </source>
</evidence>
<organism evidence="5 6">
    <name type="scientific">Gracilibacillus halophilus YIM-C55.5</name>
    <dbReference type="NCBI Taxonomy" id="1308866"/>
    <lineage>
        <taxon>Bacteria</taxon>
        <taxon>Bacillati</taxon>
        <taxon>Bacillota</taxon>
        <taxon>Bacilli</taxon>
        <taxon>Bacillales</taxon>
        <taxon>Bacillaceae</taxon>
        <taxon>Gracilibacillus</taxon>
    </lineage>
</organism>
<dbReference type="Pfam" id="PF02623">
    <property type="entry name" value="FliW"/>
    <property type="match status" value="1"/>
</dbReference>
<comment type="function">
    <text evidence="4">Acts as an anti-CsrA protein, binds CsrA and prevents it from repressing translation of its target genes, one of which is flagellin. Binds to flagellin and participates in the assembly of the flagellum.</text>
</comment>
<dbReference type="RefSeq" id="WP_003462592.1">
    <property type="nucleotide sequence ID" value="NZ_APML01000003.1"/>
</dbReference>
<dbReference type="HAMAP" id="MF_01185">
    <property type="entry name" value="FliW"/>
    <property type="match status" value="1"/>
</dbReference>
<evidence type="ECO:0000256" key="3">
    <source>
        <dbReference type="ARBA" id="ARBA00022845"/>
    </source>
</evidence>
<keyword evidence="4" id="KW-0143">Chaperone</keyword>
<dbReference type="NCBIfam" id="NF009793">
    <property type="entry name" value="PRK13285.1-1"/>
    <property type="match status" value="1"/>
</dbReference>
<keyword evidence="1 4" id="KW-0963">Cytoplasm</keyword>
<dbReference type="GO" id="GO:0006417">
    <property type="term" value="P:regulation of translation"/>
    <property type="evidence" value="ECO:0007669"/>
    <property type="project" value="UniProtKB-KW"/>
</dbReference>
<evidence type="ECO:0000313" key="5">
    <source>
        <dbReference type="EMBL" id="ENH98395.1"/>
    </source>
</evidence>
<protein>
    <recommendedName>
        <fullName evidence="4">Flagellar assembly factor FliW</fullName>
    </recommendedName>
</protein>
<comment type="similarity">
    <text evidence="4">Belongs to the FliW family.</text>
</comment>
<dbReference type="Proteomes" id="UP000012283">
    <property type="component" value="Unassembled WGS sequence"/>
</dbReference>
<keyword evidence="2 4" id="KW-1005">Bacterial flagellum biogenesis</keyword>
<comment type="caution">
    <text evidence="5">The sequence shown here is derived from an EMBL/GenBank/DDBJ whole genome shotgun (WGS) entry which is preliminary data.</text>
</comment>
<dbReference type="GO" id="GO:0044780">
    <property type="term" value="P:bacterial-type flagellum assembly"/>
    <property type="evidence" value="ECO:0007669"/>
    <property type="project" value="UniProtKB-UniRule"/>
</dbReference>
<dbReference type="STRING" id="1308866.J416_00369"/>
<keyword evidence="6" id="KW-1185">Reference proteome</keyword>
<dbReference type="EMBL" id="APML01000003">
    <property type="protein sequence ID" value="ENH98395.1"/>
    <property type="molecule type" value="Genomic_DNA"/>
</dbReference>
<evidence type="ECO:0000256" key="2">
    <source>
        <dbReference type="ARBA" id="ARBA00022795"/>
    </source>
</evidence>
<accession>N4WVH0</accession>
<evidence type="ECO:0000256" key="1">
    <source>
        <dbReference type="ARBA" id="ARBA00022490"/>
    </source>
</evidence>
<dbReference type="PANTHER" id="PTHR39190:SF1">
    <property type="entry name" value="FLAGELLAR ASSEMBLY FACTOR FLIW"/>
    <property type="match status" value="1"/>
</dbReference>
<sequence length="148" mass="16856">MNIETKYFGNIEIKKEDIIHFPSGIPGFLQEKEFVLLKFEETGLFQVLQSIHGVDPAFIVVNPFLFVKDYALDLDDATVEQLGLTKQEDALIQAIVTINEPLHTSTANLQAPIVINQKNNYAKQYITNDKHYKTKEKIFNNTSQVKEG</sequence>
<dbReference type="GO" id="GO:0005737">
    <property type="term" value="C:cytoplasm"/>
    <property type="evidence" value="ECO:0007669"/>
    <property type="project" value="UniProtKB-SubCell"/>
</dbReference>
<dbReference type="Gene3D" id="2.30.290.10">
    <property type="entry name" value="BH3618-like"/>
    <property type="match status" value="1"/>
</dbReference>
<reference evidence="5 6" key="1">
    <citation type="submission" date="2013-03" db="EMBL/GenBank/DDBJ databases">
        <title>Draft genome sequence of Gracibacillus halophilus YIM-C55.5, a moderately halophilic and thermophilic organism from the Xiaochaidamu salt lake.</title>
        <authorList>
            <person name="Sugumar T."/>
            <person name="Polireddy D.R."/>
            <person name="Antony A."/>
            <person name="Madhava Y.R."/>
            <person name="Sivakumar N."/>
        </authorList>
    </citation>
    <scope>NUCLEOTIDE SEQUENCE [LARGE SCALE GENOMIC DNA]</scope>
    <source>
        <strain evidence="5 6">YIM-C55.5</strain>
    </source>
</reference>
<dbReference type="PANTHER" id="PTHR39190">
    <property type="entry name" value="FLAGELLAR ASSEMBLY FACTOR FLIW"/>
    <property type="match status" value="1"/>
</dbReference>
<dbReference type="OrthoDB" id="9801235at2"/>
<dbReference type="eggNOG" id="COG1699">
    <property type="taxonomic scope" value="Bacteria"/>
</dbReference>
<dbReference type="AlphaFoldDB" id="N4WVH0"/>
<comment type="subunit">
    <text evidence="4">Interacts with translational regulator CsrA and flagellin(s).</text>
</comment>
<dbReference type="InterPro" id="IPR003775">
    <property type="entry name" value="Flagellar_assembly_factor_FliW"/>
</dbReference>
<dbReference type="PATRIC" id="fig|1308866.3.peg.77"/>
<comment type="subcellular location">
    <subcellularLocation>
        <location evidence="4">Cytoplasm</location>
    </subcellularLocation>
</comment>
<evidence type="ECO:0000313" key="6">
    <source>
        <dbReference type="Proteomes" id="UP000012283"/>
    </source>
</evidence>
<proteinExistence type="inferred from homology"/>
<name>N4WVH0_9BACI</name>
<dbReference type="InterPro" id="IPR024046">
    <property type="entry name" value="Flagellar_assmbl_FliW_dom_sf"/>
</dbReference>
<gene>
    <name evidence="4" type="primary">fliW</name>
    <name evidence="5" type="ORF">J416_00369</name>
</gene>
<keyword evidence="3 4" id="KW-0810">Translation regulation</keyword>
<dbReference type="SUPFAM" id="SSF141457">
    <property type="entry name" value="BH3618-like"/>
    <property type="match status" value="1"/>
</dbReference>